<keyword evidence="1" id="KW-0732">Signal</keyword>
<evidence type="ECO:0000313" key="2">
    <source>
        <dbReference type="EMBL" id="QIS07455.1"/>
    </source>
</evidence>
<protein>
    <submittedName>
        <fullName evidence="2">Porin</fullName>
    </submittedName>
</protein>
<sequence>MHQMRNFTGQRGRDLRLLAFTTAVTAGLIFGAGAAGAVVDSSNQIVDQKDRSIEAIQSDTRIDFVPPLDGNPLTREWFHNGEASFKIAGPHAEDWNGHITIGYQVGYPATLTGRLKFGYSTPGLGLDLGGGDGGILKLDGLIPRAGVEIEVGFGPGIKTVECAGGDISGTSGFLRMSGFHGTVTGVIGQTTIRPFVKVVSASGDTVITYGRLWTI</sequence>
<dbReference type="EMBL" id="CP046171">
    <property type="protein sequence ID" value="QIS07455.1"/>
    <property type="molecule type" value="Genomic_DNA"/>
</dbReference>
<dbReference type="Proteomes" id="UP000501705">
    <property type="component" value="Chromosome"/>
</dbReference>
<evidence type="ECO:0000313" key="3">
    <source>
        <dbReference type="Proteomes" id="UP000501705"/>
    </source>
</evidence>
<dbReference type="InterPro" id="IPR036435">
    <property type="entry name" value="Leukocidin/porin_MspA_sf"/>
</dbReference>
<name>A0A6G9Y2K3_NOCBR</name>
<dbReference type="SUPFAM" id="SSF56959">
    <property type="entry name" value="Leukocidin-like"/>
    <property type="match status" value="1"/>
</dbReference>
<dbReference type="AlphaFoldDB" id="A0A6G9Y2K3"/>
<accession>A0A6G9Y2K3</accession>
<dbReference type="Gene3D" id="2.10.300.10">
    <property type="entry name" value="Porin MspA ribbon domain"/>
    <property type="match status" value="1"/>
</dbReference>
<evidence type="ECO:0000256" key="1">
    <source>
        <dbReference type="ARBA" id="ARBA00022729"/>
    </source>
</evidence>
<organism evidence="2 3">
    <name type="scientific">Nocardia brasiliensis</name>
    <dbReference type="NCBI Taxonomy" id="37326"/>
    <lineage>
        <taxon>Bacteria</taxon>
        <taxon>Bacillati</taxon>
        <taxon>Actinomycetota</taxon>
        <taxon>Actinomycetes</taxon>
        <taxon>Mycobacteriales</taxon>
        <taxon>Nocardiaceae</taxon>
        <taxon>Nocardia</taxon>
    </lineage>
</organism>
<proteinExistence type="predicted"/>
<dbReference type="Pfam" id="PF09203">
    <property type="entry name" value="MspA"/>
    <property type="match status" value="1"/>
</dbReference>
<dbReference type="InterPro" id="IPR015286">
    <property type="entry name" value="Porin_fam_mycobact-type"/>
</dbReference>
<dbReference type="Gene3D" id="2.60.40.1650">
    <property type="entry name" value="Porin MspA (Ig-like beta-sandwich domain)"/>
    <property type="match status" value="1"/>
</dbReference>
<reference evidence="2 3" key="1">
    <citation type="journal article" date="2019" name="ACS Chem. Biol.">
        <title>Identification and Mobilization of a Cryptic Antibiotic Biosynthesis Gene Locus from a Human-Pathogenic Nocardia Isolate.</title>
        <authorList>
            <person name="Herisse M."/>
            <person name="Ishida K."/>
            <person name="Porter J.L."/>
            <person name="Howden B."/>
            <person name="Hertweck C."/>
            <person name="Stinear T.P."/>
            <person name="Pidot S.J."/>
        </authorList>
    </citation>
    <scope>NUCLEOTIDE SEQUENCE [LARGE SCALE GENOMIC DNA]</scope>
    <source>
        <strain evidence="2 3">AUSMDU00024985</strain>
    </source>
</reference>
<gene>
    <name evidence="2" type="ORF">F5X71_16055</name>
</gene>